<dbReference type="InterPro" id="IPR002156">
    <property type="entry name" value="RNaseH_domain"/>
</dbReference>
<dbReference type="Pfam" id="PF13456">
    <property type="entry name" value="RVT_3"/>
    <property type="match status" value="1"/>
</dbReference>
<dbReference type="InterPro" id="IPR012337">
    <property type="entry name" value="RNaseH-like_sf"/>
</dbReference>
<dbReference type="Proteomes" id="UP000834106">
    <property type="component" value="Chromosome 2"/>
</dbReference>
<evidence type="ECO:0000256" key="1">
    <source>
        <dbReference type="SAM" id="Phobius"/>
    </source>
</evidence>
<evidence type="ECO:0000259" key="2">
    <source>
        <dbReference type="Pfam" id="PF13456"/>
    </source>
</evidence>
<dbReference type="SUPFAM" id="SSF53098">
    <property type="entry name" value="Ribonuclease H-like"/>
    <property type="match status" value="1"/>
</dbReference>
<dbReference type="GO" id="GO:0003676">
    <property type="term" value="F:nucleic acid binding"/>
    <property type="evidence" value="ECO:0007669"/>
    <property type="project" value="InterPro"/>
</dbReference>
<dbReference type="CDD" id="cd06222">
    <property type="entry name" value="RNase_H_like"/>
    <property type="match status" value="1"/>
</dbReference>
<dbReference type="AlphaFoldDB" id="A0AAD1YRY1"/>
<accession>A0AAD1YRY1</accession>
<protein>
    <recommendedName>
        <fullName evidence="2">RNase H type-1 domain-containing protein</fullName>
    </recommendedName>
</protein>
<dbReference type="PANTHER" id="PTHR47723">
    <property type="entry name" value="OS05G0353850 PROTEIN"/>
    <property type="match status" value="1"/>
</dbReference>
<feature type="transmembrane region" description="Helical" evidence="1">
    <location>
        <begin position="7"/>
        <end position="31"/>
    </location>
</feature>
<name>A0AAD1YRY1_9LAMI</name>
<dbReference type="PANTHER" id="PTHR47723:SF19">
    <property type="entry name" value="POLYNUCLEOTIDYL TRANSFERASE, RIBONUCLEASE H-LIKE SUPERFAMILY PROTEIN"/>
    <property type="match status" value="1"/>
</dbReference>
<dbReference type="Gene3D" id="3.30.420.10">
    <property type="entry name" value="Ribonuclease H-like superfamily/Ribonuclease H"/>
    <property type="match status" value="1"/>
</dbReference>
<keyword evidence="1" id="KW-0472">Membrane</keyword>
<feature type="domain" description="RNase H type-1" evidence="2">
    <location>
        <begin position="55"/>
        <end position="132"/>
    </location>
</feature>
<sequence length="140" mass="15356">MLCWKKLVYLFMVIGLGIWMLADLIACFLHISNIESIRYSAGKPCYGIVKLNTVGCSKGTHECSGGGILRDHEGKEIFAFHEYYGSGNIVVAELKALLGGLKICLECGYQKIWAELDSKVVIDLVSDPDTGNGSFKKYVG</sequence>
<evidence type="ECO:0000313" key="4">
    <source>
        <dbReference type="Proteomes" id="UP000834106"/>
    </source>
</evidence>
<organism evidence="3 4">
    <name type="scientific">Fraxinus pennsylvanica</name>
    <dbReference type="NCBI Taxonomy" id="56036"/>
    <lineage>
        <taxon>Eukaryota</taxon>
        <taxon>Viridiplantae</taxon>
        <taxon>Streptophyta</taxon>
        <taxon>Embryophyta</taxon>
        <taxon>Tracheophyta</taxon>
        <taxon>Spermatophyta</taxon>
        <taxon>Magnoliopsida</taxon>
        <taxon>eudicotyledons</taxon>
        <taxon>Gunneridae</taxon>
        <taxon>Pentapetalae</taxon>
        <taxon>asterids</taxon>
        <taxon>lamiids</taxon>
        <taxon>Lamiales</taxon>
        <taxon>Oleaceae</taxon>
        <taxon>Oleeae</taxon>
        <taxon>Fraxinus</taxon>
    </lineage>
</organism>
<gene>
    <name evidence="3" type="ORF">FPE_LOCUS3612</name>
</gene>
<proteinExistence type="predicted"/>
<keyword evidence="1" id="KW-0812">Transmembrane</keyword>
<dbReference type="InterPro" id="IPR036397">
    <property type="entry name" value="RNaseH_sf"/>
</dbReference>
<dbReference type="InterPro" id="IPR053151">
    <property type="entry name" value="RNase_H-like"/>
</dbReference>
<dbReference type="InterPro" id="IPR044730">
    <property type="entry name" value="RNase_H-like_dom_plant"/>
</dbReference>
<evidence type="ECO:0000313" key="3">
    <source>
        <dbReference type="EMBL" id="CAI9756182.1"/>
    </source>
</evidence>
<reference evidence="3" key="1">
    <citation type="submission" date="2023-05" db="EMBL/GenBank/DDBJ databases">
        <authorList>
            <person name="Huff M."/>
        </authorList>
    </citation>
    <scope>NUCLEOTIDE SEQUENCE</scope>
</reference>
<dbReference type="GO" id="GO:0004523">
    <property type="term" value="F:RNA-DNA hybrid ribonuclease activity"/>
    <property type="evidence" value="ECO:0007669"/>
    <property type="project" value="InterPro"/>
</dbReference>
<keyword evidence="1" id="KW-1133">Transmembrane helix</keyword>
<dbReference type="EMBL" id="OU503037">
    <property type="protein sequence ID" value="CAI9756182.1"/>
    <property type="molecule type" value="Genomic_DNA"/>
</dbReference>
<keyword evidence="4" id="KW-1185">Reference proteome</keyword>